<keyword evidence="1" id="KW-0677">Repeat</keyword>
<feature type="repeat" description="ANK" evidence="3">
    <location>
        <begin position="43"/>
        <end position="75"/>
    </location>
</feature>
<evidence type="ECO:0000256" key="3">
    <source>
        <dbReference type="PROSITE-ProRule" id="PRU00023"/>
    </source>
</evidence>
<dbReference type="InterPro" id="IPR002110">
    <property type="entry name" value="Ankyrin_rpt"/>
</dbReference>
<gene>
    <name evidence="4" type="ORF">DF051_38460</name>
</gene>
<dbReference type="PANTHER" id="PTHR24171">
    <property type="entry name" value="ANKYRIN REPEAT DOMAIN-CONTAINING PROTEIN 39-RELATED"/>
    <property type="match status" value="1"/>
</dbReference>
<dbReference type="RefSeq" id="WP_124585912.1">
    <property type="nucleotide sequence ID" value="NZ_QTQV01000047.1"/>
</dbReference>
<evidence type="ECO:0000313" key="4">
    <source>
        <dbReference type="EMBL" id="RQT03168.1"/>
    </source>
</evidence>
<dbReference type="SUPFAM" id="SSF48403">
    <property type="entry name" value="Ankyrin repeat"/>
    <property type="match status" value="1"/>
</dbReference>
<dbReference type="Proteomes" id="UP000277921">
    <property type="component" value="Unassembled WGS sequence"/>
</dbReference>
<dbReference type="AlphaFoldDB" id="A0A3N8NW90"/>
<dbReference type="EMBL" id="QTQV01000047">
    <property type="protein sequence ID" value="RQT03168.1"/>
    <property type="molecule type" value="Genomic_DNA"/>
</dbReference>
<evidence type="ECO:0000256" key="1">
    <source>
        <dbReference type="ARBA" id="ARBA00022737"/>
    </source>
</evidence>
<dbReference type="PROSITE" id="PS50297">
    <property type="entry name" value="ANK_REP_REGION"/>
    <property type="match status" value="1"/>
</dbReference>
<sequence>MDQDIPRTLPPLFEAIRRQDDDELTAAIAAGEDVNALDPSDPQRRSVTHFAAMFGRAPAIKRLAAAGANVNAQDAGGSTPLLLAIMASGTGNAHVSPHALDNAQALLDAGATIDLPRTWGTFTTSPLHEAARVGNLAAVRWLVEHGHPVDAGGWFDERVGVVTPYRAVRLNLGKTSKAYPGASSRGTRNEVLALLESLGADTSRPSFKSCSASGARS</sequence>
<proteinExistence type="predicted"/>
<dbReference type="Pfam" id="PF12796">
    <property type="entry name" value="Ank_2"/>
    <property type="match status" value="1"/>
</dbReference>
<name>A0A3N8NW90_9BURK</name>
<dbReference type="SMART" id="SM00248">
    <property type="entry name" value="ANK"/>
    <property type="match status" value="4"/>
</dbReference>
<dbReference type="Gene3D" id="1.25.40.20">
    <property type="entry name" value="Ankyrin repeat-containing domain"/>
    <property type="match status" value="1"/>
</dbReference>
<protein>
    <submittedName>
        <fullName evidence="4">Ankyrin repeat domain-containing protein</fullName>
    </submittedName>
</protein>
<evidence type="ECO:0000256" key="2">
    <source>
        <dbReference type="ARBA" id="ARBA00023043"/>
    </source>
</evidence>
<dbReference type="Pfam" id="PF00023">
    <property type="entry name" value="Ank"/>
    <property type="match status" value="1"/>
</dbReference>
<dbReference type="InterPro" id="IPR036770">
    <property type="entry name" value="Ankyrin_rpt-contain_sf"/>
</dbReference>
<accession>A0A3N8NW90</accession>
<comment type="caution">
    <text evidence="4">The sequence shown here is derived from an EMBL/GenBank/DDBJ whole genome shotgun (WGS) entry which is preliminary data.</text>
</comment>
<keyword evidence="2 3" id="KW-0040">ANK repeat</keyword>
<organism evidence="4 5">
    <name type="scientific">Burkholderia contaminans</name>
    <dbReference type="NCBI Taxonomy" id="488447"/>
    <lineage>
        <taxon>Bacteria</taxon>
        <taxon>Pseudomonadati</taxon>
        <taxon>Pseudomonadota</taxon>
        <taxon>Betaproteobacteria</taxon>
        <taxon>Burkholderiales</taxon>
        <taxon>Burkholderiaceae</taxon>
        <taxon>Burkholderia</taxon>
        <taxon>Burkholderia cepacia complex</taxon>
    </lineage>
</organism>
<evidence type="ECO:0000313" key="5">
    <source>
        <dbReference type="Proteomes" id="UP000277921"/>
    </source>
</evidence>
<dbReference type="PROSITE" id="PS50088">
    <property type="entry name" value="ANK_REPEAT"/>
    <property type="match status" value="2"/>
</dbReference>
<feature type="repeat" description="ANK" evidence="3">
    <location>
        <begin position="122"/>
        <end position="151"/>
    </location>
</feature>
<reference evidence="4 5" key="1">
    <citation type="submission" date="2018-08" db="EMBL/GenBank/DDBJ databases">
        <title>Comparative analysis of Burkholderia isolates from Puerto Rico.</title>
        <authorList>
            <person name="Hall C."/>
            <person name="Sahl J."/>
            <person name="Wagner D."/>
        </authorList>
    </citation>
    <scope>NUCLEOTIDE SEQUENCE [LARGE SCALE GENOMIC DNA]</scope>
    <source>
        <strain evidence="4 5">Bp9025</strain>
    </source>
</reference>